<gene>
    <name evidence="1" type="ORF">pdam_00020330</name>
</gene>
<proteinExistence type="predicted"/>
<name>A0A3M6T7H2_POCDA</name>
<accession>A0A3M6T7H2</accession>
<dbReference type="EMBL" id="RCHS01004149">
    <property type="protein sequence ID" value="RMX37366.1"/>
    <property type="molecule type" value="Genomic_DNA"/>
</dbReference>
<dbReference type="Proteomes" id="UP000275408">
    <property type="component" value="Unassembled WGS sequence"/>
</dbReference>
<evidence type="ECO:0000313" key="2">
    <source>
        <dbReference type="Proteomes" id="UP000275408"/>
    </source>
</evidence>
<protein>
    <submittedName>
        <fullName evidence="1">Uncharacterized protein</fullName>
    </submittedName>
</protein>
<evidence type="ECO:0000313" key="1">
    <source>
        <dbReference type="EMBL" id="RMX37366.1"/>
    </source>
</evidence>
<comment type="caution">
    <text evidence="1">The sequence shown here is derived from an EMBL/GenBank/DDBJ whole genome shotgun (WGS) entry which is preliminary data.</text>
</comment>
<sequence length="135" mass="15228">MGERLPELVSSLNSQVTSCDPGHEFTGEVTTEIAKHGGIIEQLNHTSGEHLFTFQYSPEMNFTSEKRSIKWVKRLLEVVSPLNSQATRLTEKKPLNTIKEKVFAKEAGESDDIAKLWLMKQTILQINLPAPKHMP</sequence>
<organism evidence="1 2">
    <name type="scientific">Pocillopora damicornis</name>
    <name type="common">Cauliflower coral</name>
    <name type="synonym">Millepora damicornis</name>
    <dbReference type="NCBI Taxonomy" id="46731"/>
    <lineage>
        <taxon>Eukaryota</taxon>
        <taxon>Metazoa</taxon>
        <taxon>Cnidaria</taxon>
        <taxon>Anthozoa</taxon>
        <taxon>Hexacorallia</taxon>
        <taxon>Scleractinia</taxon>
        <taxon>Astrocoeniina</taxon>
        <taxon>Pocilloporidae</taxon>
        <taxon>Pocillopora</taxon>
    </lineage>
</organism>
<reference evidence="1 2" key="1">
    <citation type="journal article" date="2018" name="Sci. Rep.">
        <title>Comparative analysis of the Pocillopora damicornis genome highlights role of immune system in coral evolution.</title>
        <authorList>
            <person name="Cunning R."/>
            <person name="Bay R.A."/>
            <person name="Gillette P."/>
            <person name="Baker A.C."/>
            <person name="Traylor-Knowles N."/>
        </authorList>
    </citation>
    <scope>NUCLEOTIDE SEQUENCE [LARGE SCALE GENOMIC DNA]</scope>
    <source>
        <strain evidence="1">RSMAS</strain>
        <tissue evidence="1">Whole animal</tissue>
    </source>
</reference>
<keyword evidence="2" id="KW-1185">Reference proteome</keyword>
<dbReference type="AlphaFoldDB" id="A0A3M6T7H2"/>